<keyword evidence="4 6" id="KW-0805">Transcription regulation</keyword>
<evidence type="ECO:0000313" key="8">
    <source>
        <dbReference type="EMBL" id="GHA15161.1"/>
    </source>
</evidence>
<evidence type="ECO:0000256" key="1">
    <source>
        <dbReference type="ARBA" id="ARBA00005952"/>
    </source>
</evidence>
<keyword evidence="9" id="KW-1185">Reference proteome</keyword>
<dbReference type="GO" id="GO:0003723">
    <property type="term" value="F:RNA binding"/>
    <property type="evidence" value="ECO:0007669"/>
    <property type="project" value="UniProtKB-UniRule"/>
</dbReference>
<evidence type="ECO:0000313" key="9">
    <source>
        <dbReference type="Proteomes" id="UP000614811"/>
    </source>
</evidence>
<dbReference type="InterPro" id="IPR011605">
    <property type="entry name" value="NusB_fam"/>
</dbReference>
<dbReference type="GO" id="GO:0006353">
    <property type="term" value="P:DNA-templated transcription termination"/>
    <property type="evidence" value="ECO:0007669"/>
    <property type="project" value="UniProtKB-UniRule"/>
</dbReference>
<dbReference type="InterPro" id="IPR006027">
    <property type="entry name" value="NusB_RsmB_TIM44"/>
</dbReference>
<protein>
    <recommendedName>
        <fullName evidence="6">Transcription antitermination protein NusB</fullName>
    </recommendedName>
    <alternativeName>
        <fullName evidence="6">Antitermination factor NusB</fullName>
    </alternativeName>
</protein>
<dbReference type="Gene3D" id="1.10.940.10">
    <property type="entry name" value="NusB-like"/>
    <property type="match status" value="1"/>
</dbReference>
<evidence type="ECO:0000256" key="6">
    <source>
        <dbReference type="HAMAP-Rule" id="MF_00073"/>
    </source>
</evidence>
<dbReference type="AlphaFoldDB" id="A0A918RZY0"/>
<dbReference type="HAMAP" id="MF_00073">
    <property type="entry name" value="NusB"/>
    <property type="match status" value="1"/>
</dbReference>
<reference evidence="8" key="2">
    <citation type="submission" date="2020-09" db="EMBL/GenBank/DDBJ databases">
        <authorList>
            <person name="Sun Q."/>
            <person name="Kim S."/>
        </authorList>
    </citation>
    <scope>NUCLEOTIDE SEQUENCE</scope>
    <source>
        <strain evidence="8">KCTC 12711</strain>
    </source>
</reference>
<gene>
    <name evidence="6 8" type="primary">nusB</name>
    <name evidence="8" type="ORF">GCM10008090_25900</name>
</gene>
<accession>A0A918RZY0</accession>
<comment type="function">
    <text evidence="6">Involved in transcription antitermination. Required for transcription of ribosomal RNA (rRNA) genes. Binds specifically to the boxA antiterminator sequence of the ribosomal RNA (rrn) operons.</text>
</comment>
<reference evidence="8" key="1">
    <citation type="journal article" date="2014" name="Int. J. Syst. Evol. Microbiol.">
        <title>Complete genome sequence of Corynebacterium casei LMG S-19264T (=DSM 44701T), isolated from a smear-ripened cheese.</title>
        <authorList>
            <consortium name="US DOE Joint Genome Institute (JGI-PGF)"/>
            <person name="Walter F."/>
            <person name="Albersmeier A."/>
            <person name="Kalinowski J."/>
            <person name="Ruckert C."/>
        </authorList>
    </citation>
    <scope>NUCLEOTIDE SEQUENCE</scope>
    <source>
        <strain evidence="8">KCTC 12711</strain>
    </source>
</reference>
<evidence type="ECO:0000256" key="5">
    <source>
        <dbReference type="ARBA" id="ARBA00023163"/>
    </source>
</evidence>
<dbReference type="Proteomes" id="UP000614811">
    <property type="component" value="Unassembled WGS sequence"/>
</dbReference>
<evidence type="ECO:0000256" key="3">
    <source>
        <dbReference type="ARBA" id="ARBA00022884"/>
    </source>
</evidence>
<keyword evidence="5 6" id="KW-0804">Transcription</keyword>
<feature type="domain" description="NusB/RsmB/TIM44" evidence="7">
    <location>
        <begin position="11"/>
        <end position="135"/>
    </location>
</feature>
<dbReference type="NCBIfam" id="TIGR01951">
    <property type="entry name" value="nusB"/>
    <property type="match status" value="1"/>
</dbReference>
<keyword evidence="2 6" id="KW-0889">Transcription antitermination</keyword>
<comment type="similarity">
    <text evidence="1 6">Belongs to the NusB family.</text>
</comment>
<dbReference type="GO" id="GO:0005829">
    <property type="term" value="C:cytosol"/>
    <property type="evidence" value="ECO:0007669"/>
    <property type="project" value="TreeGrafter"/>
</dbReference>
<dbReference type="EMBL" id="BMXA01000005">
    <property type="protein sequence ID" value="GHA15161.1"/>
    <property type="molecule type" value="Genomic_DNA"/>
</dbReference>
<evidence type="ECO:0000256" key="2">
    <source>
        <dbReference type="ARBA" id="ARBA00022814"/>
    </source>
</evidence>
<sequence>MTAKKATSNRHNARRAAVQALYQWDLTKQAAEDIEKQFSQIHDMQNVDRKYLRMIMAELPGQASELEASIKPHIGREFSSLDPVERAILRLGAFELHNRQDVPTKVVLNEMIELAKVFGSEHSYKFINGVMDKMATAIRSAR</sequence>
<dbReference type="GO" id="GO:0031564">
    <property type="term" value="P:transcription antitermination"/>
    <property type="evidence" value="ECO:0007669"/>
    <property type="project" value="UniProtKB-KW"/>
</dbReference>
<evidence type="ECO:0000256" key="4">
    <source>
        <dbReference type="ARBA" id="ARBA00023015"/>
    </source>
</evidence>
<dbReference type="SUPFAM" id="SSF48013">
    <property type="entry name" value="NusB-like"/>
    <property type="match status" value="1"/>
</dbReference>
<organism evidence="8 9">
    <name type="scientific">Arenicella chitinivorans</name>
    <dbReference type="NCBI Taxonomy" id="1329800"/>
    <lineage>
        <taxon>Bacteria</taxon>
        <taxon>Pseudomonadati</taxon>
        <taxon>Pseudomonadota</taxon>
        <taxon>Gammaproteobacteria</taxon>
        <taxon>Arenicellales</taxon>
        <taxon>Arenicellaceae</taxon>
        <taxon>Arenicella</taxon>
    </lineage>
</organism>
<dbReference type="PANTHER" id="PTHR11078">
    <property type="entry name" value="N UTILIZATION SUBSTANCE PROTEIN B-RELATED"/>
    <property type="match status" value="1"/>
</dbReference>
<comment type="caution">
    <text evidence="8">The sequence shown here is derived from an EMBL/GenBank/DDBJ whole genome shotgun (WGS) entry which is preliminary data.</text>
</comment>
<name>A0A918RZY0_9GAMM</name>
<keyword evidence="3 6" id="KW-0694">RNA-binding</keyword>
<dbReference type="InterPro" id="IPR035926">
    <property type="entry name" value="NusB-like_sf"/>
</dbReference>
<dbReference type="RefSeq" id="WP_189401971.1">
    <property type="nucleotide sequence ID" value="NZ_BMXA01000005.1"/>
</dbReference>
<proteinExistence type="inferred from homology"/>
<evidence type="ECO:0000259" key="7">
    <source>
        <dbReference type="Pfam" id="PF01029"/>
    </source>
</evidence>
<dbReference type="Pfam" id="PF01029">
    <property type="entry name" value="NusB"/>
    <property type="match status" value="1"/>
</dbReference>
<dbReference type="PANTHER" id="PTHR11078:SF3">
    <property type="entry name" value="ANTITERMINATION NUSB DOMAIN-CONTAINING PROTEIN"/>
    <property type="match status" value="1"/>
</dbReference>